<dbReference type="EMBL" id="JBHSWE010000001">
    <property type="protein sequence ID" value="MFC6670388.1"/>
    <property type="molecule type" value="Genomic_DNA"/>
</dbReference>
<evidence type="ECO:0000256" key="4">
    <source>
        <dbReference type="ARBA" id="ARBA00023136"/>
    </source>
</evidence>
<keyword evidence="7" id="KW-1185">Reference proteome</keyword>
<dbReference type="PROSITE" id="PS50929">
    <property type="entry name" value="ABC_TM1F"/>
    <property type="match status" value="1"/>
</dbReference>
<keyword evidence="4" id="KW-0472">Membrane</keyword>
<dbReference type="InterPro" id="IPR011527">
    <property type="entry name" value="ABC1_TM_dom"/>
</dbReference>
<reference evidence="7" key="1">
    <citation type="journal article" date="2019" name="Int. J. Syst. Evol. Microbiol.">
        <title>The Global Catalogue of Microorganisms (GCM) 10K type strain sequencing project: providing services to taxonomists for standard genome sequencing and annotation.</title>
        <authorList>
            <consortium name="The Broad Institute Genomics Platform"/>
            <consortium name="The Broad Institute Genome Sequencing Center for Infectious Disease"/>
            <person name="Wu L."/>
            <person name="Ma J."/>
        </authorList>
    </citation>
    <scope>NUCLEOTIDE SEQUENCE [LARGE SCALE GENOMIC DNA]</scope>
    <source>
        <strain evidence="7">NBRC 111756</strain>
    </source>
</reference>
<accession>A0ABW1ZZ17</accession>
<comment type="caution">
    <text evidence="6">The sequence shown here is derived from an EMBL/GenBank/DDBJ whole genome shotgun (WGS) entry which is preliminary data.</text>
</comment>
<evidence type="ECO:0000313" key="7">
    <source>
        <dbReference type="Proteomes" id="UP001596422"/>
    </source>
</evidence>
<organism evidence="6 7">
    <name type="scientific">Marinobacterium aestuariivivens</name>
    <dbReference type="NCBI Taxonomy" id="1698799"/>
    <lineage>
        <taxon>Bacteria</taxon>
        <taxon>Pseudomonadati</taxon>
        <taxon>Pseudomonadota</taxon>
        <taxon>Gammaproteobacteria</taxon>
        <taxon>Oceanospirillales</taxon>
        <taxon>Oceanospirillaceae</taxon>
        <taxon>Marinobacterium</taxon>
    </lineage>
</organism>
<dbReference type="InterPro" id="IPR036640">
    <property type="entry name" value="ABC1_TM_sf"/>
</dbReference>
<protein>
    <submittedName>
        <fullName evidence="6">ABC transporter transmembrane domain-containing protein</fullName>
    </submittedName>
</protein>
<comment type="subcellular location">
    <subcellularLocation>
        <location evidence="1">Cell membrane</location>
        <topology evidence="1">Multi-pass membrane protein</topology>
    </subcellularLocation>
</comment>
<evidence type="ECO:0000256" key="3">
    <source>
        <dbReference type="ARBA" id="ARBA00022989"/>
    </source>
</evidence>
<keyword evidence="2 6" id="KW-0812">Transmembrane</keyword>
<dbReference type="Pfam" id="PF00664">
    <property type="entry name" value="ABC_membrane"/>
    <property type="match status" value="1"/>
</dbReference>
<evidence type="ECO:0000313" key="6">
    <source>
        <dbReference type="EMBL" id="MFC6670388.1"/>
    </source>
</evidence>
<evidence type="ECO:0000256" key="2">
    <source>
        <dbReference type="ARBA" id="ARBA00022692"/>
    </source>
</evidence>
<dbReference type="Gene3D" id="1.20.1560.10">
    <property type="entry name" value="ABC transporter type 1, transmembrane domain"/>
    <property type="match status" value="1"/>
</dbReference>
<feature type="domain" description="ABC transmembrane type-1" evidence="5">
    <location>
        <begin position="1"/>
        <end position="79"/>
    </location>
</feature>
<sequence length="115" mass="12924">MVGERLLRRLRYRLINHMLRFPTSRFRRTSQGELVSMVTAEVEPLSGIMGDALAHPLFQAGQMLTILTFLFVQNPGSAWRRSPWCRCRRSSRRFCSGASTACTGKESAGCASCPK</sequence>
<name>A0ABW1ZZ17_9GAMM</name>
<dbReference type="Proteomes" id="UP001596422">
    <property type="component" value="Unassembled WGS sequence"/>
</dbReference>
<keyword evidence="3" id="KW-1133">Transmembrane helix</keyword>
<evidence type="ECO:0000259" key="5">
    <source>
        <dbReference type="PROSITE" id="PS50929"/>
    </source>
</evidence>
<proteinExistence type="predicted"/>
<dbReference type="RefSeq" id="WP_379908890.1">
    <property type="nucleotide sequence ID" value="NZ_JBHSWE010000001.1"/>
</dbReference>
<evidence type="ECO:0000256" key="1">
    <source>
        <dbReference type="ARBA" id="ARBA00004651"/>
    </source>
</evidence>
<dbReference type="SUPFAM" id="SSF90123">
    <property type="entry name" value="ABC transporter transmembrane region"/>
    <property type="match status" value="1"/>
</dbReference>
<gene>
    <name evidence="6" type="ORF">ACFQDL_10045</name>
</gene>